<dbReference type="EMBL" id="KN840551">
    <property type="protein sequence ID" value="KIP05166.1"/>
    <property type="molecule type" value="Genomic_DNA"/>
</dbReference>
<dbReference type="AlphaFoldDB" id="A0A0C3RVA4"/>
<dbReference type="Proteomes" id="UP000053257">
    <property type="component" value="Unassembled WGS sequence"/>
</dbReference>
<gene>
    <name evidence="1" type="ORF">PHLGIDRAFT_165351</name>
</gene>
<name>A0A0C3RVA4_PHLG1</name>
<protein>
    <submittedName>
        <fullName evidence="1">Uncharacterized protein</fullName>
    </submittedName>
</protein>
<dbReference type="HOGENOM" id="CLU_2360451_0_0_1"/>
<reference evidence="1 2" key="1">
    <citation type="journal article" date="2014" name="PLoS Genet.">
        <title>Analysis of the Phlebiopsis gigantea genome, transcriptome and secretome provides insight into its pioneer colonization strategies of wood.</title>
        <authorList>
            <person name="Hori C."/>
            <person name="Ishida T."/>
            <person name="Igarashi K."/>
            <person name="Samejima M."/>
            <person name="Suzuki H."/>
            <person name="Master E."/>
            <person name="Ferreira P."/>
            <person name="Ruiz-Duenas F.J."/>
            <person name="Held B."/>
            <person name="Canessa P."/>
            <person name="Larrondo L.F."/>
            <person name="Schmoll M."/>
            <person name="Druzhinina I.S."/>
            <person name="Kubicek C.P."/>
            <person name="Gaskell J.A."/>
            <person name="Kersten P."/>
            <person name="St John F."/>
            <person name="Glasner J."/>
            <person name="Sabat G."/>
            <person name="Splinter BonDurant S."/>
            <person name="Syed K."/>
            <person name="Yadav J."/>
            <person name="Mgbeahuruike A.C."/>
            <person name="Kovalchuk A."/>
            <person name="Asiegbu F.O."/>
            <person name="Lackner G."/>
            <person name="Hoffmeister D."/>
            <person name="Rencoret J."/>
            <person name="Gutierrez A."/>
            <person name="Sun H."/>
            <person name="Lindquist E."/>
            <person name="Barry K."/>
            <person name="Riley R."/>
            <person name="Grigoriev I.V."/>
            <person name="Henrissat B."/>
            <person name="Kues U."/>
            <person name="Berka R.M."/>
            <person name="Martinez A.T."/>
            <person name="Covert S.F."/>
            <person name="Blanchette R.A."/>
            <person name="Cullen D."/>
        </authorList>
    </citation>
    <scope>NUCLEOTIDE SEQUENCE [LARGE SCALE GENOMIC DNA]</scope>
    <source>
        <strain evidence="1 2">11061_1 CR5-6</strain>
    </source>
</reference>
<sequence>MDVLRTTCPTGLVFEAARSGEKLFISSNRAPAGLIFCASARSPAALSTEQKPTPRHYLSPPRPAYIQLADRVAQRCPRRPPPESSCLGKLSWCADH</sequence>
<evidence type="ECO:0000313" key="1">
    <source>
        <dbReference type="EMBL" id="KIP05166.1"/>
    </source>
</evidence>
<keyword evidence="2" id="KW-1185">Reference proteome</keyword>
<evidence type="ECO:0000313" key="2">
    <source>
        <dbReference type="Proteomes" id="UP000053257"/>
    </source>
</evidence>
<proteinExistence type="predicted"/>
<organism evidence="1 2">
    <name type="scientific">Phlebiopsis gigantea (strain 11061_1 CR5-6)</name>
    <name type="common">White-rot fungus</name>
    <name type="synonym">Peniophora gigantea</name>
    <dbReference type="NCBI Taxonomy" id="745531"/>
    <lineage>
        <taxon>Eukaryota</taxon>
        <taxon>Fungi</taxon>
        <taxon>Dikarya</taxon>
        <taxon>Basidiomycota</taxon>
        <taxon>Agaricomycotina</taxon>
        <taxon>Agaricomycetes</taxon>
        <taxon>Polyporales</taxon>
        <taxon>Phanerochaetaceae</taxon>
        <taxon>Phlebiopsis</taxon>
    </lineage>
</organism>
<accession>A0A0C3RVA4</accession>